<evidence type="ECO:0000256" key="6">
    <source>
        <dbReference type="ARBA" id="ARBA00023242"/>
    </source>
</evidence>
<feature type="compositionally biased region" description="Acidic residues" evidence="10">
    <location>
        <begin position="248"/>
        <end position="264"/>
    </location>
</feature>
<evidence type="ECO:0000313" key="11">
    <source>
        <dbReference type="EMBL" id="SCW00625.1"/>
    </source>
</evidence>
<keyword evidence="6 8" id="KW-0539">Nucleus</keyword>
<dbReference type="Proteomes" id="UP000190831">
    <property type="component" value="Chromosome C"/>
</dbReference>
<dbReference type="STRING" id="4955.A0A1G4MA76"/>
<keyword evidence="5 8" id="KW-0804">Transcription</keyword>
<dbReference type="GO" id="GO:0070847">
    <property type="term" value="C:core mediator complex"/>
    <property type="evidence" value="ECO:0007669"/>
    <property type="project" value="TreeGrafter"/>
</dbReference>
<evidence type="ECO:0000256" key="3">
    <source>
        <dbReference type="ARBA" id="ARBA00020629"/>
    </source>
</evidence>
<feature type="coiled-coil region" evidence="9">
    <location>
        <begin position="75"/>
        <end position="102"/>
    </location>
</feature>
<dbReference type="GO" id="GO:0006357">
    <property type="term" value="P:regulation of transcription by RNA polymerase II"/>
    <property type="evidence" value="ECO:0007669"/>
    <property type="project" value="InterPro"/>
</dbReference>
<evidence type="ECO:0000313" key="12">
    <source>
        <dbReference type="Proteomes" id="UP000190831"/>
    </source>
</evidence>
<feature type="region of interest" description="Disordered" evidence="10">
    <location>
        <begin position="189"/>
        <end position="264"/>
    </location>
</feature>
<evidence type="ECO:0000256" key="1">
    <source>
        <dbReference type="ARBA" id="ARBA00004123"/>
    </source>
</evidence>
<dbReference type="PANTHER" id="PTHR13208">
    <property type="entry name" value="MEDIATOR OF RNA POLYMERASE II TRANSCRIPTION SUBUNIT 4"/>
    <property type="match status" value="1"/>
</dbReference>
<dbReference type="AlphaFoldDB" id="A0A1G4MA76"/>
<dbReference type="Pfam" id="PF10018">
    <property type="entry name" value="Med4"/>
    <property type="match status" value="1"/>
</dbReference>
<reference evidence="11 12" key="1">
    <citation type="submission" date="2016-03" db="EMBL/GenBank/DDBJ databases">
        <authorList>
            <person name="Devillers H."/>
        </authorList>
    </citation>
    <scope>NUCLEOTIDE SEQUENCE [LARGE SCALE GENOMIC DNA]</scope>
    <source>
        <strain evidence="11">CBS 6772</strain>
    </source>
</reference>
<protein>
    <recommendedName>
        <fullName evidence="3 8">Mediator of RNA polymerase II transcription subunit 4</fullName>
    </recommendedName>
    <alternativeName>
        <fullName evidence="7 8">Mediator complex subunit 4</fullName>
    </alternativeName>
</protein>
<sequence length="264" mass="30301">MSISTIQATAKPTDHTSIEDELSKVQIFNDICDFEEKLAELVTSVDKFNPDLKIARSLIEVDARLSKTLESFPKYDEIDERLKRLDREREQIEERTIKILQTLTECHERLNTLPMAEQVEFERKTMLKQRDKVYSNVLLDYAMKLAKFTHIPPTFDKGTVGPNNFIWPAEDALRRGMLAMASLRAKELTRLPGQAEEDKQQENKDEDDKVELKEEAQIDTKEENITPKGDSLVFDGNAGGDSEKVDENDSGMELDLDLFNPDEF</sequence>
<keyword evidence="4 8" id="KW-0805">Transcription regulation</keyword>
<name>A0A1G4MA76_LACFM</name>
<dbReference type="GO" id="GO:0003712">
    <property type="term" value="F:transcription coregulator activity"/>
    <property type="evidence" value="ECO:0007669"/>
    <property type="project" value="InterPro"/>
</dbReference>
<comment type="subcellular location">
    <subcellularLocation>
        <location evidence="1 8">Nucleus</location>
    </subcellularLocation>
</comment>
<proteinExistence type="inferred from homology"/>
<dbReference type="EMBL" id="LT598485">
    <property type="protein sequence ID" value="SCW00625.1"/>
    <property type="molecule type" value="Genomic_DNA"/>
</dbReference>
<evidence type="ECO:0000256" key="2">
    <source>
        <dbReference type="ARBA" id="ARBA00009626"/>
    </source>
</evidence>
<comment type="subunit">
    <text evidence="8">Component of the Mediator complex.</text>
</comment>
<evidence type="ECO:0000256" key="8">
    <source>
        <dbReference type="RuleBase" id="RU364141"/>
    </source>
</evidence>
<evidence type="ECO:0000256" key="4">
    <source>
        <dbReference type="ARBA" id="ARBA00023015"/>
    </source>
</evidence>
<dbReference type="InterPro" id="IPR019258">
    <property type="entry name" value="Mediator_Med4"/>
</dbReference>
<keyword evidence="9" id="KW-0175">Coiled coil</keyword>
<dbReference type="PANTHER" id="PTHR13208:SF2">
    <property type="entry name" value="MEDIATOR OF RNA POLYMERASE II TRANSCRIPTION SUBUNIT 4"/>
    <property type="match status" value="1"/>
</dbReference>
<dbReference type="OMA" id="PFQIHPN"/>
<comment type="similarity">
    <text evidence="2 8">Belongs to the Mediator complex subunit 4 family.</text>
</comment>
<accession>A0A1G4MA76</accession>
<feature type="compositionally biased region" description="Basic and acidic residues" evidence="10">
    <location>
        <begin position="196"/>
        <end position="225"/>
    </location>
</feature>
<gene>
    <name evidence="8" type="primary">MED4</name>
    <name evidence="11" type="ORF">LAFE_0C08350G</name>
</gene>
<evidence type="ECO:0000256" key="10">
    <source>
        <dbReference type="SAM" id="MobiDB-lite"/>
    </source>
</evidence>
<organism evidence="11 12">
    <name type="scientific">Lachancea fermentati</name>
    <name type="common">Zygosaccharomyces fermentati</name>
    <dbReference type="NCBI Taxonomy" id="4955"/>
    <lineage>
        <taxon>Eukaryota</taxon>
        <taxon>Fungi</taxon>
        <taxon>Dikarya</taxon>
        <taxon>Ascomycota</taxon>
        <taxon>Saccharomycotina</taxon>
        <taxon>Saccharomycetes</taxon>
        <taxon>Saccharomycetales</taxon>
        <taxon>Saccharomycetaceae</taxon>
        <taxon>Lachancea</taxon>
    </lineage>
</organism>
<dbReference type="GO" id="GO:0016592">
    <property type="term" value="C:mediator complex"/>
    <property type="evidence" value="ECO:0007669"/>
    <property type="project" value="InterPro"/>
</dbReference>
<keyword evidence="12" id="KW-1185">Reference proteome</keyword>
<evidence type="ECO:0000256" key="5">
    <source>
        <dbReference type="ARBA" id="ARBA00023163"/>
    </source>
</evidence>
<evidence type="ECO:0000256" key="7">
    <source>
        <dbReference type="ARBA" id="ARBA00031257"/>
    </source>
</evidence>
<comment type="function">
    <text evidence="8">Component of the Mediator complex, a coactivator involved in the regulated transcription of nearly all RNA polymerase II-dependent genes. Mediator functions as a bridge to convey information from gene-specific regulatory proteins to the basal RNA polymerase II transcription machinery. Mediator is recruited to promoters by direct interactions with regulatory proteins and serves as a scaffold for the assembly of a functional preinitiation complex with RNA polymerase II and the general transcription factors.</text>
</comment>
<evidence type="ECO:0000256" key="9">
    <source>
        <dbReference type="SAM" id="Coils"/>
    </source>
</evidence>
<keyword evidence="8" id="KW-0010">Activator</keyword>
<dbReference type="OrthoDB" id="1929813at2759"/>